<dbReference type="InterPro" id="IPR050697">
    <property type="entry name" value="Adenylyl/Guanylyl_Cyclase_3/4"/>
</dbReference>
<accession>A0A5K7YGS9</accession>
<evidence type="ECO:0000259" key="2">
    <source>
        <dbReference type="PROSITE" id="PS50125"/>
    </source>
</evidence>
<dbReference type="OrthoDB" id="151099at2"/>
<proteinExistence type="predicted"/>
<evidence type="ECO:0000259" key="1">
    <source>
        <dbReference type="PROSITE" id="PS50006"/>
    </source>
</evidence>
<dbReference type="PROSITE" id="PS50006">
    <property type="entry name" value="FHA_DOMAIN"/>
    <property type="match status" value="1"/>
</dbReference>
<dbReference type="InterPro" id="IPR000253">
    <property type="entry name" value="FHA_dom"/>
</dbReference>
<dbReference type="RefSeq" id="WP_155315998.1">
    <property type="nucleotide sequence ID" value="NZ_AP021874.1"/>
</dbReference>
<dbReference type="InterPro" id="IPR008984">
    <property type="entry name" value="SMAD_FHA_dom_sf"/>
</dbReference>
<dbReference type="GO" id="GO:0004016">
    <property type="term" value="F:adenylate cyclase activity"/>
    <property type="evidence" value="ECO:0007669"/>
    <property type="project" value="UniProtKB-ARBA"/>
</dbReference>
<dbReference type="Pfam" id="PF00498">
    <property type="entry name" value="FHA"/>
    <property type="match status" value="1"/>
</dbReference>
<feature type="domain" description="Guanylate cyclase" evidence="2">
    <location>
        <begin position="134"/>
        <end position="268"/>
    </location>
</feature>
<dbReference type="SUPFAM" id="SSF55073">
    <property type="entry name" value="Nucleotide cyclase"/>
    <property type="match status" value="1"/>
</dbReference>
<dbReference type="Proteomes" id="UP000427906">
    <property type="component" value="Chromosome"/>
</dbReference>
<dbReference type="SUPFAM" id="SSF49879">
    <property type="entry name" value="SMAD/FHA domain"/>
    <property type="match status" value="1"/>
</dbReference>
<dbReference type="SMART" id="SM00044">
    <property type="entry name" value="CYCc"/>
    <property type="match status" value="1"/>
</dbReference>
<keyword evidence="4" id="KW-1185">Reference proteome</keyword>
<sequence length="318" mass="34531">MPAEDVTSVPSLEWQDEEGVDRRLALTDKIFLGRVCRGIERDKCILVRNPMVSRDHAVVRLTPQGVKITDMSKNGTRINDVRMAPGASRRLENGDLITLGGLSIRLSCPQIAARQEPENWMEQTAISPTAVCITSLVADVRGFSAFSQKADSAVVYTLIKEIFARFSTIVNAHQGTVKDYAGDAVFAFWEHPGGFSGDHALSACQAAISQLRSLPGIHRELTGRGLAVPPPVLGWGLTTGRVTLSHYGSRSAGMALVGDCINLAFRLSSMASKTLPQPIVMCRQTAMLVTQKLPLLDLGDREIRGRSGMEHLFGVQPP</sequence>
<protein>
    <recommendedName>
        <fullName evidence="5">Adenylate/guanylate cyclase domain-containing protein</fullName>
    </recommendedName>
</protein>
<dbReference type="Pfam" id="PF00211">
    <property type="entry name" value="Guanylate_cyc"/>
    <property type="match status" value="1"/>
</dbReference>
<dbReference type="InterPro" id="IPR001054">
    <property type="entry name" value="A/G_cyclase"/>
</dbReference>
<evidence type="ECO:0000313" key="4">
    <source>
        <dbReference type="Proteomes" id="UP000427906"/>
    </source>
</evidence>
<dbReference type="CDD" id="cd07302">
    <property type="entry name" value="CHD"/>
    <property type="match status" value="1"/>
</dbReference>
<dbReference type="PANTHER" id="PTHR43081">
    <property type="entry name" value="ADENYLATE CYCLASE, TERMINAL-DIFFERENTIATION SPECIFIC-RELATED"/>
    <property type="match status" value="1"/>
</dbReference>
<dbReference type="GO" id="GO:0035556">
    <property type="term" value="P:intracellular signal transduction"/>
    <property type="evidence" value="ECO:0007669"/>
    <property type="project" value="InterPro"/>
</dbReference>
<organism evidence="3 4">
    <name type="scientific">Desulfosarcina alkanivorans</name>
    <dbReference type="NCBI Taxonomy" id="571177"/>
    <lineage>
        <taxon>Bacteria</taxon>
        <taxon>Pseudomonadati</taxon>
        <taxon>Thermodesulfobacteriota</taxon>
        <taxon>Desulfobacteria</taxon>
        <taxon>Desulfobacterales</taxon>
        <taxon>Desulfosarcinaceae</taxon>
        <taxon>Desulfosarcina</taxon>
    </lineage>
</organism>
<dbReference type="AlphaFoldDB" id="A0A5K7YGS9"/>
<dbReference type="KEGG" id="dalk:DSCA_17030"/>
<reference evidence="3 4" key="1">
    <citation type="submission" date="2019-11" db="EMBL/GenBank/DDBJ databases">
        <title>Comparative genomics of hydrocarbon-degrading Desulfosarcina strains.</title>
        <authorList>
            <person name="Watanabe M."/>
            <person name="Kojima H."/>
            <person name="Fukui M."/>
        </authorList>
    </citation>
    <scope>NUCLEOTIDE SEQUENCE [LARGE SCALE GENOMIC DNA]</scope>
    <source>
        <strain evidence="3 4">PL12</strain>
    </source>
</reference>
<gene>
    <name evidence="3" type="ORF">DSCA_17030</name>
</gene>
<evidence type="ECO:0008006" key="5">
    <source>
        <dbReference type="Google" id="ProtNLM"/>
    </source>
</evidence>
<evidence type="ECO:0000313" key="3">
    <source>
        <dbReference type="EMBL" id="BBO67773.1"/>
    </source>
</evidence>
<feature type="domain" description="FHA" evidence="1">
    <location>
        <begin position="30"/>
        <end position="83"/>
    </location>
</feature>
<dbReference type="PANTHER" id="PTHR43081:SF1">
    <property type="entry name" value="ADENYLATE CYCLASE, TERMINAL-DIFFERENTIATION SPECIFIC"/>
    <property type="match status" value="1"/>
</dbReference>
<dbReference type="PROSITE" id="PS50125">
    <property type="entry name" value="GUANYLATE_CYCLASE_2"/>
    <property type="match status" value="1"/>
</dbReference>
<dbReference type="InterPro" id="IPR029787">
    <property type="entry name" value="Nucleotide_cyclase"/>
</dbReference>
<dbReference type="Gene3D" id="3.30.70.1230">
    <property type="entry name" value="Nucleotide cyclase"/>
    <property type="match status" value="1"/>
</dbReference>
<dbReference type="SMART" id="SM00240">
    <property type="entry name" value="FHA"/>
    <property type="match status" value="1"/>
</dbReference>
<name>A0A5K7YGS9_9BACT</name>
<dbReference type="EMBL" id="AP021874">
    <property type="protein sequence ID" value="BBO67773.1"/>
    <property type="molecule type" value="Genomic_DNA"/>
</dbReference>
<dbReference type="GO" id="GO:0009190">
    <property type="term" value="P:cyclic nucleotide biosynthetic process"/>
    <property type="evidence" value="ECO:0007669"/>
    <property type="project" value="InterPro"/>
</dbReference>
<dbReference type="Gene3D" id="2.60.200.20">
    <property type="match status" value="1"/>
</dbReference>
<dbReference type="CDD" id="cd00060">
    <property type="entry name" value="FHA"/>
    <property type="match status" value="1"/>
</dbReference>